<dbReference type="AlphaFoldDB" id="S4XET7"/>
<evidence type="ECO:0000313" key="1">
    <source>
        <dbReference type="EMBL" id="AGP30125.1"/>
    </source>
</evidence>
<proteinExistence type="predicted"/>
<protein>
    <submittedName>
        <fullName evidence="1">Uncharacterized protein</fullName>
    </submittedName>
</protein>
<accession>S4XET7</accession>
<dbReference type="KEGG" id="cter:A606_02360"/>
<dbReference type="EMBL" id="CP003696">
    <property type="protein sequence ID" value="AGP30125.1"/>
    <property type="molecule type" value="Genomic_DNA"/>
</dbReference>
<sequence length="67" mass="7545">MAMSDQERAWLAQSFVNRLIEQHGTEAEVRVYCEGWAGETTEEDVEAVVEILQGSWASLTWIEGGED</sequence>
<gene>
    <name evidence="1" type="ORF">A606_02360</name>
</gene>
<reference evidence="1 2" key="1">
    <citation type="submission" date="2012-06" db="EMBL/GenBank/DDBJ databases">
        <title>Complete genome sequence of Corynebacterium terpenotabidum Y-11 (=DSM 44721).</title>
        <authorList>
            <person name="Ruckert C."/>
            <person name="Albersmeier A."/>
            <person name="Al-Dilaimi A."/>
            <person name="Szczepanowski R."/>
            <person name="Kalinowski J."/>
        </authorList>
    </citation>
    <scope>NUCLEOTIDE SEQUENCE [LARGE SCALE GENOMIC DNA]</scope>
    <source>
        <strain evidence="1 2">Y-11</strain>
    </source>
</reference>
<dbReference type="PATRIC" id="fig|1200352.3.peg.474"/>
<evidence type="ECO:0000313" key="2">
    <source>
        <dbReference type="Proteomes" id="UP000014809"/>
    </source>
</evidence>
<name>S4XET7_9CORY</name>
<keyword evidence="2" id="KW-1185">Reference proteome</keyword>
<dbReference type="STRING" id="1200352.A606_02360"/>
<organism evidence="1 2">
    <name type="scientific">Corynebacterium terpenotabidum Y-11</name>
    <dbReference type="NCBI Taxonomy" id="1200352"/>
    <lineage>
        <taxon>Bacteria</taxon>
        <taxon>Bacillati</taxon>
        <taxon>Actinomycetota</taxon>
        <taxon>Actinomycetes</taxon>
        <taxon>Mycobacteriales</taxon>
        <taxon>Corynebacteriaceae</taxon>
        <taxon>Corynebacterium</taxon>
    </lineage>
</organism>
<dbReference type="HOGENOM" id="CLU_2805199_0_0_11"/>
<dbReference type="Proteomes" id="UP000014809">
    <property type="component" value="Chromosome"/>
</dbReference>